<keyword evidence="1" id="KW-0472">Membrane</keyword>
<evidence type="ECO:0000313" key="3">
    <source>
        <dbReference type="Proteomes" id="UP000789595"/>
    </source>
</evidence>
<feature type="transmembrane region" description="Helical" evidence="1">
    <location>
        <begin position="247"/>
        <end position="266"/>
    </location>
</feature>
<feature type="transmembrane region" description="Helical" evidence="1">
    <location>
        <begin position="63"/>
        <end position="82"/>
    </location>
</feature>
<feature type="transmembrane region" description="Helical" evidence="1">
    <location>
        <begin position="183"/>
        <end position="201"/>
    </location>
</feature>
<accession>A0A8J2SA35</accession>
<name>A0A8J2SA35_9STRA</name>
<evidence type="ECO:0000256" key="1">
    <source>
        <dbReference type="SAM" id="Phobius"/>
    </source>
</evidence>
<feature type="transmembrane region" description="Helical" evidence="1">
    <location>
        <begin position="320"/>
        <end position="339"/>
    </location>
</feature>
<feature type="transmembrane region" description="Helical" evidence="1">
    <location>
        <begin position="286"/>
        <end position="308"/>
    </location>
</feature>
<keyword evidence="1" id="KW-0812">Transmembrane</keyword>
<dbReference type="AlphaFoldDB" id="A0A8J2SA35"/>
<feature type="transmembrane region" description="Helical" evidence="1">
    <location>
        <begin position="213"/>
        <end position="235"/>
    </location>
</feature>
<comment type="caution">
    <text evidence="2">The sequence shown here is derived from an EMBL/GenBank/DDBJ whole genome shotgun (WGS) entry which is preliminary data.</text>
</comment>
<dbReference type="InterPro" id="IPR037185">
    <property type="entry name" value="EmrE-like"/>
</dbReference>
<dbReference type="SUPFAM" id="SSF103481">
    <property type="entry name" value="Multidrug resistance efflux transporter EmrE"/>
    <property type="match status" value="2"/>
</dbReference>
<evidence type="ECO:0008006" key="4">
    <source>
        <dbReference type="Google" id="ProtNLM"/>
    </source>
</evidence>
<sequence>MATPERSSINQTPVKYDPVPFATTATADSLQQHESIMSAFARHRESFRRRAADTPESPPSRTWGLFLAFLGVICVSPDSMLLRSMHAVGASTTAVVSAKYFGVALLLTLVAAVYPAKVKRAFVSLPHLLAAVCCNILLSLGFTLVLLLDDPARSLLLIALSPFWSALLGLILLGDPLPVRTRWALVFSFIAIGIVLAPRVINVSPASSDEILGSMWLDATALGTGLALGITYTVYRHAGLHAPGADLLLATLPSALLIGIVCLYMPCDAADVTVATLACTPLAVWRSRSFLCLALGDAVLIVIDVYAIAYAPKHVSGSECALIGLLENILAPLWVFLRFGDVPSAWTVAGGALLLATLVGHEVAAREPVRVSQPGARGYRTVNNL</sequence>
<protein>
    <recommendedName>
        <fullName evidence="4">EamA domain-containing protein</fullName>
    </recommendedName>
</protein>
<dbReference type="OrthoDB" id="306876at2759"/>
<evidence type="ECO:0000313" key="2">
    <source>
        <dbReference type="EMBL" id="CAH0366321.1"/>
    </source>
</evidence>
<keyword evidence="3" id="KW-1185">Reference proteome</keyword>
<reference evidence="2" key="1">
    <citation type="submission" date="2021-11" db="EMBL/GenBank/DDBJ databases">
        <authorList>
            <consortium name="Genoscope - CEA"/>
            <person name="William W."/>
        </authorList>
    </citation>
    <scope>NUCLEOTIDE SEQUENCE</scope>
</reference>
<organism evidence="2 3">
    <name type="scientific">Pelagomonas calceolata</name>
    <dbReference type="NCBI Taxonomy" id="35677"/>
    <lineage>
        <taxon>Eukaryota</taxon>
        <taxon>Sar</taxon>
        <taxon>Stramenopiles</taxon>
        <taxon>Ochrophyta</taxon>
        <taxon>Pelagophyceae</taxon>
        <taxon>Pelagomonadales</taxon>
        <taxon>Pelagomonadaceae</taxon>
        <taxon>Pelagomonas</taxon>
    </lineage>
</organism>
<proteinExistence type="predicted"/>
<gene>
    <name evidence="2" type="ORF">PECAL_1P28060</name>
</gene>
<dbReference type="EMBL" id="CAKKNE010000001">
    <property type="protein sequence ID" value="CAH0366321.1"/>
    <property type="molecule type" value="Genomic_DNA"/>
</dbReference>
<feature type="transmembrane region" description="Helical" evidence="1">
    <location>
        <begin position="128"/>
        <end position="148"/>
    </location>
</feature>
<feature type="transmembrane region" description="Helical" evidence="1">
    <location>
        <begin position="154"/>
        <end position="174"/>
    </location>
</feature>
<keyword evidence="1" id="KW-1133">Transmembrane helix</keyword>
<feature type="transmembrane region" description="Helical" evidence="1">
    <location>
        <begin position="94"/>
        <end position="116"/>
    </location>
</feature>
<dbReference type="Proteomes" id="UP000789595">
    <property type="component" value="Unassembled WGS sequence"/>
</dbReference>